<feature type="transmembrane region" description="Helical" evidence="6">
    <location>
        <begin position="407"/>
        <end position="430"/>
    </location>
</feature>
<feature type="transmembrane region" description="Helical" evidence="6">
    <location>
        <begin position="367"/>
        <end position="387"/>
    </location>
</feature>
<feature type="transmembrane region" description="Helical" evidence="6">
    <location>
        <begin position="437"/>
        <end position="457"/>
    </location>
</feature>
<sequence>MPAHAQDANTPRYRVELPSPALSGIPMNVTVEALAPAEPAEDAVVLRIGDGRYPLEFDGQGKARVGDVTFPTGSPEVQVLVGETAVTFATSEGAAVATSANADVIPGWLSILPPIVAIGLALLTRRVIPSLLAGVWIGGWFVAELSVGGLWTGLLDVIDTWVLRALVPADGDTGHMSIMLFTMLIGGMVGIIYKNGGTPGIVERITGWANTRRRGEISACAVGTGVFFDDYASMLVTGNAMRPITDAVRVSREKLAYIVDTTSAPVATLLLVTTWIGFQVGLIGDATKGLEGYTQSPYGTFLQALPYMYYPILAVLFMWAICITGRDFGPMAKAESRAASGPISAQAEEKGESGDEFAPKEGIPHRAVNAVVPILVLLGVTIAALFITGSGDNVMDIVGSADSFSALLWGSLLSVIVAGILTVGQGLLSLGETVEAWLIGVKAVLEVLVILTLAWALSDLTQALSTATYLASLLGEALSPALLPTIIFLLAAAISFAIGTSWGTMGILLPLAVPLAWTILAQNDMAGPVGMPILYATVAAVLGGAVWGDHTSPISDTTVLSSATSHCDVVDHTNTQLPYGLVVGVAAVVLGLLPAGYGVPWWIGMLVAMAVLLAVIYVVGRPIEEPRIEPAEKPATGGGARHSTAR</sequence>
<comment type="caution">
    <text evidence="8">The sequence shown here is derived from an EMBL/GenBank/DDBJ whole genome shotgun (WGS) entry which is preliminary data.</text>
</comment>
<reference evidence="8 9" key="1">
    <citation type="submission" date="2018-07" db="EMBL/GenBank/DDBJ databases">
        <title>Venubactetium sediminum gen. nov., sp. nov., isolated from a marine solar saltern.</title>
        <authorList>
            <person name="Wang S."/>
        </authorList>
    </citation>
    <scope>NUCLEOTIDE SEQUENCE [LARGE SCALE GENOMIC DNA]</scope>
    <source>
        <strain evidence="8 9">WD2A32</strain>
    </source>
</reference>
<accession>A0A369T6W8</accession>
<feature type="transmembrane region" description="Helical" evidence="6">
    <location>
        <begin position="529"/>
        <end position="547"/>
    </location>
</feature>
<evidence type="ECO:0000256" key="2">
    <source>
        <dbReference type="ARBA" id="ARBA00022475"/>
    </source>
</evidence>
<organism evidence="8 9">
    <name type="scientific">Ferruginivarius sediminum</name>
    <dbReference type="NCBI Taxonomy" id="2661937"/>
    <lineage>
        <taxon>Bacteria</taxon>
        <taxon>Pseudomonadati</taxon>
        <taxon>Pseudomonadota</taxon>
        <taxon>Alphaproteobacteria</taxon>
        <taxon>Rhodospirillales</taxon>
        <taxon>Rhodospirillaceae</taxon>
        <taxon>Ferruginivarius</taxon>
    </lineage>
</organism>
<keyword evidence="9" id="KW-1185">Reference proteome</keyword>
<keyword evidence="2" id="KW-1003">Cell membrane</keyword>
<evidence type="ECO:0000256" key="4">
    <source>
        <dbReference type="ARBA" id="ARBA00022989"/>
    </source>
</evidence>
<feature type="transmembrane region" description="Helical" evidence="6">
    <location>
        <begin position="307"/>
        <end position="325"/>
    </location>
</feature>
<dbReference type="AlphaFoldDB" id="A0A369T6W8"/>
<feature type="transmembrane region" description="Helical" evidence="6">
    <location>
        <begin position="505"/>
        <end position="523"/>
    </location>
</feature>
<feature type="transmembrane region" description="Helical" evidence="6">
    <location>
        <begin position="577"/>
        <end position="595"/>
    </location>
</feature>
<evidence type="ECO:0000256" key="5">
    <source>
        <dbReference type="ARBA" id="ARBA00023136"/>
    </source>
</evidence>
<dbReference type="RefSeq" id="WP_114583075.1">
    <property type="nucleotide sequence ID" value="NZ_QPMH01000016.1"/>
</dbReference>
<dbReference type="Pfam" id="PF03553">
    <property type="entry name" value="Na_H_antiporter"/>
    <property type="match status" value="1"/>
</dbReference>
<evidence type="ECO:0000259" key="7">
    <source>
        <dbReference type="Pfam" id="PF03553"/>
    </source>
</evidence>
<name>A0A369T6W8_9PROT</name>
<dbReference type="PANTHER" id="PTHR43478:SF1">
    <property type="entry name" value="NA+_H+ ANTIPORTER NHAC-LIKE C-TERMINAL DOMAIN-CONTAINING PROTEIN"/>
    <property type="match status" value="1"/>
</dbReference>
<feature type="transmembrane region" description="Helical" evidence="6">
    <location>
        <begin position="255"/>
        <end position="278"/>
    </location>
</feature>
<dbReference type="InterPro" id="IPR018461">
    <property type="entry name" value="Na/H_Antiport_NhaC-like_C"/>
</dbReference>
<gene>
    <name evidence="8" type="ORF">DRB17_15010</name>
</gene>
<evidence type="ECO:0000256" key="6">
    <source>
        <dbReference type="SAM" id="Phobius"/>
    </source>
</evidence>
<evidence type="ECO:0000313" key="9">
    <source>
        <dbReference type="Proteomes" id="UP000253941"/>
    </source>
</evidence>
<keyword evidence="4 6" id="KW-1133">Transmembrane helix</keyword>
<dbReference type="GO" id="GO:0005886">
    <property type="term" value="C:plasma membrane"/>
    <property type="evidence" value="ECO:0007669"/>
    <property type="project" value="UniProtKB-SubCell"/>
</dbReference>
<feature type="transmembrane region" description="Helical" evidence="6">
    <location>
        <begin position="174"/>
        <end position="193"/>
    </location>
</feature>
<feature type="transmembrane region" description="Helical" evidence="6">
    <location>
        <begin position="601"/>
        <end position="620"/>
    </location>
</feature>
<feature type="transmembrane region" description="Helical" evidence="6">
    <location>
        <begin position="477"/>
        <end position="498"/>
    </location>
</feature>
<evidence type="ECO:0000313" key="8">
    <source>
        <dbReference type="EMBL" id="RDD61073.1"/>
    </source>
</evidence>
<feature type="domain" description="Na+/H+ antiporter NhaC-like C-terminal" evidence="7">
    <location>
        <begin position="266"/>
        <end position="590"/>
    </location>
</feature>
<protein>
    <submittedName>
        <fullName evidence="8">Na+/H+ antiporter NhaC family protein</fullName>
    </submittedName>
</protein>
<feature type="transmembrane region" description="Helical" evidence="6">
    <location>
        <begin position="131"/>
        <end position="154"/>
    </location>
</feature>
<feature type="transmembrane region" description="Helical" evidence="6">
    <location>
        <begin position="105"/>
        <end position="124"/>
    </location>
</feature>
<comment type="subcellular location">
    <subcellularLocation>
        <location evidence="1">Cell membrane</location>
        <topology evidence="1">Multi-pass membrane protein</topology>
    </subcellularLocation>
</comment>
<keyword evidence="5 6" id="KW-0472">Membrane</keyword>
<dbReference type="PANTHER" id="PTHR43478">
    <property type="entry name" value="NA+/H+ ANTIPORTER-RELATED"/>
    <property type="match status" value="1"/>
</dbReference>
<keyword evidence="3 6" id="KW-0812">Transmembrane</keyword>
<evidence type="ECO:0000256" key="3">
    <source>
        <dbReference type="ARBA" id="ARBA00022692"/>
    </source>
</evidence>
<evidence type="ECO:0000256" key="1">
    <source>
        <dbReference type="ARBA" id="ARBA00004651"/>
    </source>
</evidence>
<dbReference type="Proteomes" id="UP000253941">
    <property type="component" value="Unassembled WGS sequence"/>
</dbReference>
<proteinExistence type="predicted"/>
<dbReference type="EMBL" id="QPMH01000016">
    <property type="protein sequence ID" value="RDD61073.1"/>
    <property type="molecule type" value="Genomic_DNA"/>
</dbReference>